<sequence>MAKINKNGRLSGKKGHEVYRDVNGESIVQSMPRVVKQTTNTRIAAHEFGISSNATKIIRQIGSLLFEYMDPYVSGRLNAVMQKCVSQLPEAAGHKNLNQIDPSPFIGFQFNPDAPFEKTLHVFPRCSIQPDGTVEITIDAITPKQNIPFLQRDINPDPGAFLRVALVSIDYAQEAYQILAQEEIMLVKSKMEQPPLPATFDVQWKCLKKLPKEALVFVYFSLHYYQLDWLEHRKMIGEKTMNPAGFLHAFCVNEEMYIKNQATAIGPDHKPLREAEWFYTILLEKKTEIDRIKAKAEKKRKK</sequence>
<dbReference type="Proteomes" id="UP001589774">
    <property type="component" value="Unassembled WGS sequence"/>
</dbReference>
<keyword evidence="2" id="KW-1185">Reference proteome</keyword>
<reference evidence="1 2" key="1">
    <citation type="submission" date="2024-09" db="EMBL/GenBank/DDBJ databases">
        <authorList>
            <person name="Sun Q."/>
            <person name="Mori K."/>
        </authorList>
    </citation>
    <scope>NUCLEOTIDE SEQUENCE [LARGE SCALE GENOMIC DNA]</scope>
    <source>
        <strain evidence="1 2">CCM 7765</strain>
    </source>
</reference>
<gene>
    <name evidence="1" type="ORF">ACFFI0_26615</name>
</gene>
<organism evidence="1 2">
    <name type="scientific">Olivibacter oleidegradans</name>
    <dbReference type="NCBI Taxonomy" id="760123"/>
    <lineage>
        <taxon>Bacteria</taxon>
        <taxon>Pseudomonadati</taxon>
        <taxon>Bacteroidota</taxon>
        <taxon>Sphingobacteriia</taxon>
        <taxon>Sphingobacteriales</taxon>
        <taxon>Sphingobacteriaceae</taxon>
        <taxon>Olivibacter</taxon>
    </lineage>
</organism>
<proteinExistence type="predicted"/>
<dbReference type="RefSeq" id="WP_130858542.1">
    <property type="nucleotide sequence ID" value="NZ_JBHLWO010000008.1"/>
</dbReference>
<dbReference type="EMBL" id="JBHLWO010000008">
    <property type="protein sequence ID" value="MFC0321916.1"/>
    <property type="molecule type" value="Genomic_DNA"/>
</dbReference>
<evidence type="ECO:0000313" key="2">
    <source>
        <dbReference type="Proteomes" id="UP001589774"/>
    </source>
</evidence>
<name>A0ABV6HSQ5_9SPHI</name>
<accession>A0ABV6HSQ5</accession>
<evidence type="ECO:0000313" key="1">
    <source>
        <dbReference type="EMBL" id="MFC0321916.1"/>
    </source>
</evidence>
<comment type="caution">
    <text evidence="1">The sequence shown here is derived from an EMBL/GenBank/DDBJ whole genome shotgun (WGS) entry which is preliminary data.</text>
</comment>
<protein>
    <submittedName>
        <fullName evidence="1">Uncharacterized protein</fullName>
    </submittedName>
</protein>